<comment type="caution">
    <text evidence="2">The sequence shown here is derived from an EMBL/GenBank/DDBJ whole genome shotgun (WGS) entry which is preliminary data.</text>
</comment>
<dbReference type="EMBL" id="FXTX01000029">
    <property type="protein sequence ID" value="SMP23427.1"/>
    <property type="molecule type" value="Genomic_DNA"/>
</dbReference>
<evidence type="ECO:0000313" key="2">
    <source>
        <dbReference type="EMBL" id="SMP23427.1"/>
    </source>
</evidence>
<dbReference type="Pfam" id="PF01402">
    <property type="entry name" value="RHH_1"/>
    <property type="match status" value="1"/>
</dbReference>
<dbReference type="InterPro" id="IPR010985">
    <property type="entry name" value="Ribbon_hlx_hlx"/>
</dbReference>
<dbReference type="InterPro" id="IPR013321">
    <property type="entry name" value="Arc_rbn_hlx_hlx"/>
</dbReference>
<evidence type="ECO:0000313" key="3">
    <source>
        <dbReference type="Proteomes" id="UP001157947"/>
    </source>
</evidence>
<dbReference type="SUPFAM" id="SSF47598">
    <property type="entry name" value="Ribbon-helix-helix"/>
    <property type="match status" value="1"/>
</dbReference>
<dbReference type="AlphaFoldDB" id="A0AA46AG22"/>
<accession>A0AA46AG22</accession>
<organism evidence="2 3">
    <name type="scientific">Venenivibrio stagnispumantis</name>
    <dbReference type="NCBI Taxonomy" id="407998"/>
    <lineage>
        <taxon>Bacteria</taxon>
        <taxon>Pseudomonadati</taxon>
        <taxon>Aquificota</taxon>
        <taxon>Aquificia</taxon>
        <taxon>Aquificales</taxon>
        <taxon>Hydrogenothermaceae</taxon>
        <taxon>Venenivibrio</taxon>
    </lineage>
</organism>
<gene>
    <name evidence="2" type="ORF">SAMN06264868_1297</name>
</gene>
<evidence type="ECO:0000259" key="1">
    <source>
        <dbReference type="Pfam" id="PF01402"/>
    </source>
</evidence>
<dbReference type="Gene3D" id="1.10.1220.10">
    <property type="entry name" value="Met repressor-like"/>
    <property type="match status" value="1"/>
</dbReference>
<feature type="domain" description="Ribbon-helix-helix protein CopG" evidence="1">
    <location>
        <begin position="19"/>
        <end position="54"/>
    </location>
</feature>
<keyword evidence="3" id="KW-1185">Reference proteome</keyword>
<protein>
    <submittedName>
        <fullName evidence="2">Ribbon-helix-helix protein, copG family</fullName>
    </submittedName>
</protein>
<proteinExistence type="predicted"/>
<sequence>MEKIEKFKQSRKKRHTSYKLQAHLVDELESIAKAEGMSRNALVELALLDFVERYRKEKQTV</sequence>
<dbReference type="Proteomes" id="UP001157947">
    <property type="component" value="Unassembled WGS sequence"/>
</dbReference>
<dbReference type="GO" id="GO:0006355">
    <property type="term" value="P:regulation of DNA-templated transcription"/>
    <property type="evidence" value="ECO:0007669"/>
    <property type="project" value="InterPro"/>
</dbReference>
<dbReference type="RefSeq" id="WP_265135036.1">
    <property type="nucleotide sequence ID" value="NZ_FXTX01000029.1"/>
</dbReference>
<reference evidence="2" key="1">
    <citation type="submission" date="2017-05" db="EMBL/GenBank/DDBJ databases">
        <authorList>
            <person name="Varghese N."/>
            <person name="Submissions S."/>
        </authorList>
    </citation>
    <scope>NUCLEOTIDE SEQUENCE</scope>
    <source>
        <strain evidence="2">DSM 18763</strain>
    </source>
</reference>
<dbReference type="InterPro" id="IPR002145">
    <property type="entry name" value="CopG"/>
</dbReference>
<name>A0AA46AG22_9AQUI</name>